<dbReference type="PANTHER" id="PTHR46148:SF57">
    <property type="entry name" value="OS12G0499874 PROTEIN"/>
    <property type="match status" value="1"/>
</dbReference>
<dbReference type="AlphaFoldDB" id="A0AAP0HN41"/>
<dbReference type="PANTHER" id="PTHR46148">
    <property type="entry name" value="CHROMO DOMAIN-CONTAINING PROTEIN"/>
    <property type="match status" value="1"/>
</dbReference>
<evidence type="ECO:0000313" key="3">
    <source>
        <dbReference type="Proteomes" id="UP001419268"/>
    </source>
</evidence>
<proteinExistence type="predicted"/>
<organism evidence="2 3">
    <name type="scientific">Stephania cephalantha</name>
    <dbReference type="NCBI Taxonomy" id="152367"/>
    <lineage>
        <taxon>Eukaryota</taxon>
        <taxon>Viridiplantae</taxon>
        <taxon>Streptophyta</taxon>
        <taxon>Embryophyta</taxon>
        <taxon>Tracheophyta</taxon>
        <taxon>Spermatophyta</taxon>
        <taxon>Magnoliopsida</taxon>
        <taxon>Ranunculales</taxon>
        <taxon>Menispermaceae</taxon>
        <taxon>Menispermoideae</taxon>
        <taxon>Cissampelideae</taxon>
        <taxon>Stephania</taxon>
    </lineage>
</organism>
<evidence type="ECO:0000259" key="1">
    <source>
        <dbReference type="Pfam" id="PF24626"/>
    </source>
</evidence>
<sequence>MFRLKGKLLLRFIGPFEIVQKVGKVAYRIALLSHLARVHDVFHVFMRCNKEQDSHHIAEWNQFDLRQDIT</sequence>
<dbReference type="InterPro" id="IPR056924">
    <property type="entry name" value="SH3_Tf2-1"/>
</dbReference>
<reference evidence="2 3" key="1">
    <citation type="submission" date="2024-01" db="EMBL/GenBank/DDBJ databases">
        <title>Genome assemblies of Stephania.</title>
        <authorList>
            <person name="Yang L."/>
        </authorList>
    </citation>
    <scope>NUCLEOTIDE SEQUENCE [LARGE SCALE GENOMIC DNA]</scope>
    <source>
        <strain evidence="2">JXDWG</strain>
        <tissue evidence="2">Leaf</tissue>
    </source>
</reference>
<accession>A0AAP0HN41</accession>
<dbReference type="EMBL" id="JBBNAG010000012">
    <property type="protein sequence ID" value="KAK9088965.1"/>
    <property type="molecule type" value="Genomic_DNA"/>
</dbReference>
<keyword evidence="3" id="KW-1185">Reference proteome</keyword>
<protein>
    <recommendedName>
        <fullName evidence="1">Tf2-1-like SH3-like domain-containing protein</fullName>
    </recommendedName>
</protein>
<comment type="caution">
    <text evidence="2">The sequence shown here is derived from an EMBL/GenBank/DDBJ whole genome shotgun (WGS) entry which is preliminary data.</text>
</comment>
<dbReference type="Proteomes" id="UP001419268">
    <property type="component" value="Unassembled WGS sequence"/>
</dbReference>
<feature type="domain" description="Tf2-1-like SH3-like" evidence="1">
    <location>
        <begin position="3"/>
        <end position="45"/>
    </location>
</feature>
<dbReference type="Pfam" id="PF24626">
    <property type="entry name" value="SH3_Tf2-1"/>
    <property type="match status" value="1"/>
</dbReference>
<evidence type="ECO:0000313" key="2">
    <source>
        <dbReference type="EMBL" id="KAK9088965.1"/>
    </source>
</evidence>
<gene>
    <name evidence="2" type="ORF">Scep_028047</name>
</gene>
<name>A0AAP0HN41_9MAGN</name>